<evidence type="ECO:0000256" key="4">
    <source>
        <dbReference type="ARBA" id="ARBA00022670"/>
    </source>
</evidence>
<evidence type="ECO:0000313" key="14">
    <source>
        <dbReference type="EnsemblMetazoa" id="GAUT014946-PA"/>
    </source>
</evidence>
<dbReference type="InterPro" id="IPR018114">
    <property type="entry name" value="TRYPSIN_HIS"/>
</dbReference>
<dbReference type="STRING" id="7395.A0A1A9UTP5"/>
<evidence type="ECO:0000256" key="10">
    <source>
        <dbReference type="ARBA" id="ARBA00077177"/>
    </source>
</evidence>
<feature type="chain" id="PRO_5008398830" description="Lectizyme" evidence="12">
    <location>
        <begin position="19"/>
        <end position="364"/>
    </location>
</feature>
<evidence type="ECO:0000256" key="7">
    <source>
        <dbReference type="ARBA" id="ARBA00023157"/>
    </source>
</evidence>
<evidence type="ECO:0000256" key="8">
    <source>
        <dbReference type="ARBA" id="ARBA00057221"/>
    </source>
</evidence>
<evidence type="ECO:0000256" key="6">
    <source>
        <dbReference type="ARBA" id="ARBA00022825"/>
    </source>
</evidence>
<dbReference type="EnsemblMetazoa" id="GAUT014946-RA">
    <property type="protein sequence ID" value="GAUT014946-PA"/>
    <property type="gene ID" value="GAUT014946"/>
</dbReference>
<protein>
    <recommendedName>
        <fullName evidence="9">Lectizyme</fullName>
    </recommendedName>
    <alternativeName>
        <fullName evidence="10">Proteolytic lectin</fullName>
    </alternativeName>
</protein>
<evidence type="ECO:0000256" key="9">
    <source>
        <dbReference type="ARBA" id="ARBA00067663"/>
    </source>
</evidence>
<dbReference type="InterPro" id="IPR050430">
    <property type="entry name" value="Peptidase_S1"/>
</dbReference>
<dbReference type="GO" id="GO:0004252">
    <property type="term" value="F:serine-type endopeptidase activity"/>
    <property type="evidence" value="ECO:0007669"/>
    <property type="project" value="InterPro"/>
</dbReference>
<comment type="subcellular location">
    <subcellularLocation>
        <location evidence="1">Secreted</location>
    </subcellularLocation>
</comment>
<dbReference type="PRINTS" id="PR00722">
    <property type="entry name" value="CHYMOTRYPSIN"/>
</dbReference>
<comment type="similarity">
    <text evidence="2">Belongs to the peptidase S1 family.</text>
</comment>
<evidence type="ECO:0000259" key="13">
    <source>
        <dbReference type="PROSITE" id="PS50240"/>
    </source>
</evidence>
<keyword evidence="4 11" id="KW-0645">Protease</keyword>
<dbReference type="FunFam" id="2.40.10.10:FF:000068">
    <property type="entry name" value="transmembrane protease serine 2"/>
    <property type="match status" value="1"/>
</dbReference>
<dbReference type="InterPro" id="IPR001254">
    <property type="entry name" value="Trypsin_dom"/>
</dbReference>
<dbReference type="Proteomes" id="UP000078200">
    <property type="component" value="Unassembled WGS sequence"/>
</dbReference>
<dbReference type="PANTHER" id="PTHR24276">
    <property type="entry name" value="POLYSERASE-RELATED"/>
    <property type="match status" value="1"/>
</dbReference>
<dbReference type="CDD" id="cd00190">
    <property type="entry name" value="Tryp_SPc"/>
    <property type="match status" value="1"/>
</dbReference>
<dbReference type="GO" id="GO:0006508">
    <property type="term" value="P:proteolysis"/>
    <property type="evidence" value="ECO:0007669"/>
    <property type="project" value="UniProtKB-KW"/>
</dbReference>
<dbReference type="InterPro" id="IPR043504">
    <property type="entry name" value="Peptidase_S1_PA_chymotrypsin"/>
</dbReference>
<keyword evidence="3" id="KW-0964">Secreted</keyword>
<keyword evidence="7" id="KW-1015">Disulfide bond</keyword>
<evidence type="ECO:0000256" key="5">
    <source>
        <dbReference type="ARBA" id="ARBA00022801"/>
    </source>
</evidence>
<proteinExistence type="inferred from homology"/>
<dbReference type="GO" id="GO:0005576">
    <property type="term" value="C:extracellular region"/>
    <property type="evidence" value="ECO:0007669"/>
    <property type="project" value="UniProtKB-SubCell"/>
</dbReference>
<dbReference type="Gene3D" id="2.40.10.10">
    <property type="entry name" value="Trypsin-like serine proteases"/>
    <property type="match status" value="2"/>
</dbReference>
<evidence type="ECO:0000256" key="1">
    <source>
        <dbReference type="ARBA" id="ARBA00004613"/>
    </source>
</evidence>
<dbReference type="SUPFAM" id="SSF50494">
    <property type="entry name" value="Trypsin-like serine proteases"/>
    <property type="match status" value="1"/>
</dbReference>
<reference evidence="14" key="1">
    <citation type="submission" date="2020-05" db="UniProtKB">
        <authorList>
            <consortium name="EnsemblMetazoa"/>
        </authorList>
    </citation>
    <scope>IDENTIFICATION</scope>
    <source>
        <strain evidence="14">TTRI</strain>
    </source>
</reference>
<dbReference type="Pfam" id="PF00089">
    <property type="entry name" value="Trypsin"/>
    <property type="match status" value="1"/>
</dbReference>
<name>A0A1A9UTP5_GLOAU</name>
<feature type="domain" description="Peptidase S1" evidence="13">
    <location>
        <begin position="31"/>
        <end position="347"/>
    </location>
</feature>
<evidence type="ECO:0000256" key="11">
    <source>
        <dbReference type="RuleBase" id="RU363034"/>
    </source>
</evidence>
<evidence type="ECO:0000313" key="15">
    <source>
        <dbReference type="Proteomes" id="UP000078200"/>
    </source>
</evidence>
<dbReference type="SMART" id="SM00020">
    <property type="entry name" value="Tryp_SPc"/>
    <property type="match status" value="1"/>
</dbReference>
<sequence>MALILNVAFALCLKSTFGGVVLQRSNSTNRIVGGVSVPTGRYVPYQVSLQYFTRKQEYQHFCGGSILSADRILTAAHCCQGLSPQRMSVLAGVRDLNNSKNGTRSQVINYEIHPNYEELRTSDIALITIHPPFELNGATIAAIKIYNEGFVPGDVKVTLTGWGLRLPVQFPFLPDSVNYPSVLQTMTYNTITNRECRYKGITDLTDTEICAEGIPFKGACLGDSGGPLVMSTRNGTQQIDGSYGDRSYTTNISSRYLALLPTYGFYVDRERAPAEGLTNNDHGTSCANDLNTIGALGKSSCSETKLLKIVAATADGRHVDKEQSVTSTNLRNVELPNLELWTYNKINMSYLSTSVYDSLQFEKT</sequence>
<dbReference type="PROSITE" id="PS00135">
    <property type="entry name" value="TRYPSIN_SER"/>
    <property type="match status" value="1"/>
</dbReference>
<keyword evidence="5 11" id="KW-0378">Hydrolase</keyword>
<evidence type="ECO:0000256" key="12">
    <source>
        <dbReference type="SAM" id="SignalP"/>
    </source>
</evidence>
<evidence type="ECO:0000256" key="3">
    <source>
        <dbReference type="ARBA" id="ARBA00022525"/>
    </source>
</evidence>
<comment type="function">
    <text evidence="8">Protein with lectin and protease activity involved in the establishment of trypanosome infections in tsetse flies. Binds D-glucosamine and agglutinates bloodstream-form trypanosomes and rabbit red blood cells. Capable of inducing transformation of bloodstream-form trypanosomes into procyclic (midgut) forms in vitro.</text>
</comment>
<dbReference type="InterPro" id="IPR009003">
    <property type="entry name" value="Peptidase_S1_PA"/>
</dbReference>
<keyword evidence="15" id="KW-1185">Reference proteome</keyword>
<accession>A0A1A9UTP5</accession>
<dbReference type="PROSITE" id="PS50240">
    <property type="entry name" value="TRYPSIN_DOM"/>
    <property type="match status" value="1"/>
</dbReference>
<keyword evidence="6 11" id="KW-0720">Serine protease</keyword>
<dbReference type="PROSITE" id="PS00134">
    <property type="entry name" value="TRYPSIN_HIS"/>
    <property type="match status" value="1"/>
</dbReference>
<dbReference type="VEuPathDB" id="VectorBase:GAUT014946"/>
<evidence type="ECO:0000256" key="2">
    <source>
        <dbReference type="ARBA" id="ARBA00007664"/>
    </source>
</evidence>
<feature type="signal peptide" evidence="12">
    <location>
        <begin position="1"/>
        <end position="18"/>
    </location>
</feature>
<organism evidence="14 15">
    <name type="scientific">Glossina austeni</name>
    <name type="common">Savannah tsetse fly</name>
    <dbReference type="NCBI Taxonomy" id="7395"/>
    <lineage>
        <taxon>Eukaryota</taxon>
        <taxon>Metazoa</taxon>
        <taxon>Ecdysozoa</taxon>
        <taxon>Arthropoda</taxon>
        <taxon>Hexapoda</taxon>
        <taxon>Insecta</taxon>
        <taxon>Pterygota</taxon>
        <taxon>Neoptera</taxon>
        <taxon>Endopterygota</taxon>
        <taxon>Diptera</taxon>
        <taxon>Brachycera</taxon>
        <taxon>Muscomorpha</taxon>
        <taxon>Hippoboscoidea</taxon>
        <taxon>Glossinidae</taxon>
        <taxon>Glossina</taxon>
    </lineage>
</organism>
<dbReference type="AlphaFoldDB" id="A0A1A9UTP5"/>
<dbReference type="InterPro" id="IPR001314">
    <property type="entry name" value="Peptidase_S1A"/>
</dbReference>
<dbReference type="InterPro" id="IPR033116">
    <property type="entry name" value="TRYPSIN_SER"/>
</dbReference>
<keyword evidence="12" id="KW-0732">Signal</keyword>
<dbReference type="PANTHER" id="PTHR24276:SF91">
    <property type="entry name" value="AT26814P-RELATED"/>
    <property type="match status" value="1"/>
</dbReference>